<feature type="domain" description="Ysc84 actin-binding" evidence="2">
    <location>
        <begin position="160"/>
        <end position="281"/>
    </location>
</feature>
<dbReference type="Proteomes" id="UP000269793">
    <property type="component" value="Chromosome VIII"/>
</dbReference>
<protein>
    <recommendedName>
        <fullName evidence="2">Ysc84 actin-binding domain-containing protein</fullName>
    </recommendedName>
</protein>
<dbReference type="InterPro" id="IPR051702">
    <property type="entry name" value="SH3_domain_YSC84-like"/>
</dbReference>
<dbReference type="EMBL" id="CP033155">
    <property type="protein sequence ID" value="AYO44900.1"/>
    <property type="molecule type" value="Genomic_DNA"/>
</dbReference>
<accession>A0A3G2SAJ7</accession>
<dbReference type="VEuPathDB" id="FungiDB:DNF11_3950"/>
<sequence length="441" mass="48605">MSSNEPLEPPPHRTVSVTLPAKKPKEKSKWQVWGESMANKGVAWNDWAAKKVNGAVERLGGERFWPSSKDFELEVAKCVRILRTFTTDGIAVKEDKLKKVKVLKKIPPEVLRNAKGICIYTCMKSGIPPFGGMNGTGLLLGRLPDGSWSAPSAILPNYYSTGLMFGMDVVDIILIINSEELLKSFRTHKFALTAETVTSSGPLGTPVSGGLEFNKKVAPIYSYVNSRGFYAGIEVTGQVFLDRFDENERVYYWPGIKAGDILDGKVKVPECAKPLHRALYEAEIGMAQAGELERTQLLKNIPSISAENMDEVLNSLQEGEHILIPPTPEQLDAMEHAGYKDEYDEALEEEEREEIRNLPPPPSHPLARKGQRNSAEGSDDISPTKPPKSAARRSIQKVETVTSAPEEPTESHAKAKSDPVEEPAKVEPSDGNNSDIENKNM</sequence>
<proteinExistence type="predicted"/>
<evidence type="ECO:0000313" key="3">
    <source>
        <dbReference type="EMBL" id="AYO44900.1"/>
    </source>
</evidence>
<feature type="region of interest" description="Disordered" evidence="1">
    <location>
        <begin position="343"/>
        <end position="441"/>
    </location>
</feature>
<name>A0A3G2SAJ7_MALR7</name>
<organism evidence="3 4">
    <name type="scientific">Malassezia restricta (strain ATCC 96810 / NBRC 103918 / CBS 7877)</name>
    <name type="common">Seborrheic dermatitis infection agent</name>
    <dbReference type="NCBI Taxonomy" id="425264"/>
    <lineage>
        <taxon>Eukaryota</taxon>
        <taxon>Fungi</taxon>
        <taxon>Dikarya</taxon>
        <taxon>Basidiomycota</taxon>
        <taxon>Ustilaginomycotina</taxon>
        <taxon>Malasseziomycetes</taxon>
        <taxon>Malasseziales</taxon>
        <taxon>Malasseziaceae</taxon>
        <taxon>Malassezia</taxon>
    </lineage>
</organism>
<evidence type="ECO:0000259" key="2">
    <source>
        <dbReference type="Pfam" id="PF04366"/>
    </source>
</evidence>
<evidence type="ECO:0000256" key="1">
    <source>
        <dbReference type="SAM" id="MobiDB-lite"/>
    </source>
</evidence>
<dbReference type="AlphaFoldDB" id="A0A3G2SAJ7"/>
<keyword evidence="4" id="KW-1185">Reference proteome</keyword>
<dbReference type="CDD" id="cd11524">
    <property type="entry name" value="SYLF"/>
    <property type="match status" value="1"/>
</dbReference>
<dbReference type="PANTHER" id="PTHR15629:SF40">
    <property type="entry name" value="YSC84 ACTIN-BINDING DOMAIN-CONTAINING PROTEIN"/>
    <property type="match status" value="1"/>
</dbReference>
<dbReference type="InterPro" id="IPR007461">
    <property type="entry name" value="Ysc84_actin-binding"/>
</dbReference>
<feature type="region of interest" description="Disordered" evidence="1">
    <location>
        <begin position="1"/>
        <end position="26"/>
    </location>
</feature>
<reference evidence="3 4" key="1">
    <citation type="submission" date="2018-10" db="EMBL/GenBank/DDBJ databases">
        <title>Complete genome sequence of Malassezia restricta CBS 7877.</title>
        <authorList>
            <person name="Morand S.C."/>
            <person name="Bertignac M."/>
            <person name="Iltis A."/>
            <person name="Kolder I."/>
            <person name="Pirovano W."/>
            <person name="Jourdain R."/>
            <person name="Clavaud C."/>
        </authorList>
    </citation>
    <scope>NUCLEOTIDE SEQUENCE [LARGE SCALE GENOMIC DNA]</scope>
    <source>
        <strain evidence="3 4">CBS 7877</strain>
    </source>
</reference>
<gene>
    <name evidence="3" type="ORF">DNF11_3950</name>
</gene>
<dbReference type="Pfam" id="PF04366">
    <property type="entry name" value="Ysc84"/>
    <property type="match status" value="1"/>
</dbReference>
<dbReference type="GO" id="GO:0035091">
    <property type="term" value="F:phosphatidylinositol binding"/>
    <property type="evidence" value="ECO:0007669"/>
    <property type="project" value="TreeGrafter"/>
</dbReference>
<feature type="compositionally biased region" description="Acidic residues" evidence="1">
    <location>
        <begin position="343"/>
        <end position="352"/>
    </location>
</feature>
<evidence type="ECO:0000313" key="4">
    <source>
        <dbReference type="Proteomes" id="UP000269793"/>
    </source>
</evidence>
<dbReference type="OrthoDB" id="10255128at2759"/>
<feature type="compositionally biased region" description="Basic and acidic residues" evidence="1">
    <location>
        <begin position="409"/>
        <end position="428"/>
    </location>
</feature>
<dbReference type="PANTHER" id="PTHR15629">
    <property type="entry name" value="SH3YL1 PROTEIN"/>
    <property type="match status" value="1"/>
</dbReference>